<sequence length="662" mass="73682">MERSECIGALLGNLQENQKGLLMRIGTKLVVSLVLSIMVVMGIYRYWRLLKWHETLSAQQARQVRIAARVLTITVENAMRRDQREEVEGLFREIRGLRGIDRVTLFRADGSVLVASHPSAGGAAVAVPTIQQVLKEKKPVGFFSKEEGQGYFHYLTPMRPAWQGTPLVLEVVASTSFMEQILVQRRNEIVFAWVFMMMIIAFLAWYFTRQNISRPIGELIQGAMAIGSGDLSRRIPMERKDELGRLATEFNRMVENLERARDQLLEETRKKLDMEQQLQHLEKLAAAGRLAVGLAQEIETSSNIISSGAEYFAEDVRLRQEVEDRYRFGALIGKSRGMQEVFKLIPLVAPSSSHVLITGESGTGKELVAKAIHYHSPRRTKPFIPINCAAIPSELLESELFGHMKGAFSGAHISRKGLIETAEGGTLFLDEIADLSPPLQAKLLRVLQEKELWPVGGREGIKVAARFIAATNQDLWGQVEEGGFREDLYFRLAVIRIQLPPLRERPEDIPLLVDHFLKKYAEASGKEIRGVSEEALAHLLRRPWRGNIREMENLIEAGVSLAQGPILSLENLSPFLLSEASAGPRIPGLDTGEDRLSSLLPGKASAEAGGDQTTLEDMEKAHIAQALQKCGGNVAKAAALLGISRKTLYRKRKQYGLDSVSS</sequence>
<dbReference type="SMART" id="SM00382">
    <property type="entry name" value="AAA"/>
    <property type="match status" value="1"/>
</dbReference>
<name>A0A932CL41_UNCTE</name>
<dbReference type="InterPro" id="IPR009057">
    <property type="entry name" value="Homeodomain-like_sf"/>
</dbReference>
<dbReference type="InterPro" id="IPR025943">
    <property type="entry name" value="Sigma_54_int_dom_ATP-bd_2"/>
</dbReference>
<keyword evidence="6" id="KW-0812">Transmembrane</keyword>
<dbReference type="SUPFAM" id="SSF52540">
    <property type="entry name" value="P-loop containing nucleoside triphosphate hydrolases"/>
    <property type="match status" value="1"/>
</dbReference>
<dbReference type="Gene3D" id="1.10.8.60">
    <property type="match status" value="1"/>
</dbReference>
<dbReference type="Gene3D" id="3.30.450.290">
    <property type="match status" value="1"/>
</dbReference>
<dbReference type="Gene3D" id="3.40.50.300">
    <property type="entry name" value="P-loop containing nucleotide triphosphate hydrolases"/>
    <property type="match status" value="1"/>
</dbReference>
<dbReference type="PROSITE" id="PS00675">
    <property type="entry name" value="SIGMA54_INTERACT_1"/>
    <property type="match status" value="1"/>
</dbReference>
<dbReference type="GO" id="GO:0006355">
    <property type="term" value="P:regulation of DNA-templated transcription"/>
    <property type="evidence" value="ECO:0007669"/>
    <property type="project" value="InterPro"/>
</dbReference>
<dbReference type="InterPro" id="IPR058031">
    <property type="entry name" value="AAA_lid_NorR"/>
</dbReference>
<dbReference type="Gene3D" id="1.10.10.60">
    <property type="entry name" value="Homeodomain-like"/>
    <property type="match status" value="1"/>
</dbReference>
<dbReference type="EMBL" id="JACPRF010000013">
    <property type="protein sequence ID" value="MBI2875321.1"/>
    <property type="molecule type" value="Genomic_DNA"/>
</dbReference>
<dbReference type="GO" id="GO:0043565">
    <property type="term" value="F:sequence-specific DNA binding"/>
    <property type="evidence" value="ECO:0007669"/>
    <property type="project" value="InterPro"/>
</dbReference>
<dbReference type="InterPro" id="IPR025662">
    <property type="entry name" value="Sigma_54_int_dom_ATP-bd_1"/>
</dbReference>
<dbReference type="Proteomes" id="UP000769766">
    <property type="component" value="Unassembled WGS sequence"/>
</dbReference>
<dbReference type="Pfam" id="PF00158">
    <property type="entry name" value="Sigma54_activat"/>
    <property type="match status" value="1"/>
</dbReference>
<evidence type="ECO:0000259" key="8">
    <source>
        <dbReference type="PROSITE" id="PS50885"/>
    </source>
</evidence>
<evidence type="ECO:0000259" key="7">
    <source>
        <dbReference type="PROSITE" id="PS50045"/>
    </source>
</evidence>
<dbReference type="GO" id="GO:0005524">
    <property type="term" value="F:ATP binding"/>
    <property type="evidence" value="ECO:0007669"/>
    <property type="project" value="UniProtKB-KW"/>
</dbReference>
<evidence type="ECO:0000256" key="5">
    <source>
        <dbReference type="SAM" id="Coils"/>
    </source>
</evidence>
<keyword evidence="3" id="KW-0805">Transcription regulation</keyword>
<feature type="domain" description="Sigma-54 factor interaction" evidence="7">
    <location>
        <begin position="331"/>
        <end position="560"/>
    </location>
</feature>
<keyword evidence="5" id="KW-0175">Coiled coil</keyword>
<accession>A0A932CL41</accession>
<feature type="domain" description="HAMP" evidence="8">
    <location>
        <begin position="210"/>
        <end position="262"/>
    </location>
</feature>
<evidence type="ECO:0000256" key="4">
    <source>
        <dbReference type="ARBA" id="ARBA00023163"/>
    </source>
</evidence>
<organism evidence="9 10">
    <name type="scientific">Tectimicrobiota bacterium</name>
    <dbReference type="NCBI Taxonomy" id="2528274"/>
    <lineage>
        <taxon>Bacteria</taxon>
        <taxon>Pseudomonadati</taxon>
        <taxon>Nitrospinota/Tectimicrobiota group</taxon>
        <taxon>Candidatus Tectimicrobiota</taxon>
    </lineage>
</organism>
<keyword evidence="2" id="KW-0067">ATP-binding</keyword>
<dbReference type="Pfam" id="PF00672">
    <property type="entry name" value="HAMP"/>
    <property type="match status" value="1"/>
</dbReference>
<dbReference type="GO" id="GO:0016020">
    <property type="term" value="C:membrane"/>
    <property type="evidence" value="ECO:0007669"/>
    <property type="project" value="InterPro"/>
</dbReference>
<dbReference type="InterPro" id="IPR002197">
    <property type="entry name" value="HTH_Fis"/>
</dbReference>
<gene>
    <name evidence="9" type="ORF">HYY20_00380</name>
</gene>
<dbReference type="InterPro" id="IPR003593">
    <property type="entry name" value="AAA+_ATPase"/>
</dbReference>
<dbReference type="PROSITE" id="PS00676">
    <property type="entry name" value="SIGMA54_INTERACT_2"/>
    <property type="match status" value="1"/>
</dbReference>
<dbReference type="PROSITE" id="PS50045">
    <property type="entry name" value="SIGMA54_INTERACT_4"/>
    <property type="match status" value="1"/>
</dbReference>
<evidence type="ECO:0000313" key="9">
    <source>
        <dbReference type="EMBL" id="MBI2875321.1"/>
    </source>
</evidence>
<feature type="coiled-coil region" evidence="5">
    <location>
        <begin position="240"/>
        <end position="284"/>
    </location>
</feature>
<dbReference type="InterPro" id="IPR027417">
    <property type="entry name" value="P-loop_NTPase"/>
</dbReference>
<dbReference type="PRINTS" id="PR01590">
    <property type="entry name" value="HTHFIS"/>
</dbReference>
<evidence type="ECO:0000256" key="6">
    <source>
        <dbReference type="SAM" id="Phobius"/>
    </source>
</evidence>
<dbReference type="Gene3D" id="1.10.287.130">
    <property type="match status" value="1"/>
</dbReference>
<dbReference type="Pfam" id="PF25601">
    <property type="entry name" value="AAA_lid_14"/>
    <property type="match status" value="1"/>
</dbReference>
<dbReference type="FunFam" id="3.40.50.300:FF:000006">
    <property type="entry name" value="DNA-binding transcriptional regulator NtrC"/>
    <property type="match status" value="1"/>
</dbReference>
<evidence type="ECO:0000256" key="1">
    <source>
        <dbReference type="ARBA" id="ARBA00022741"/>
    </source>
</evidence>
<dbReference type="CDD" id="cd00009">
    <property type="entry name" value="AAA"/>
    <property type="match status" value="1"/>
</dbReference>
<dbReference type="PROSITE" id="PS50885">
    <property type="entry name" value="HAMP"/>
    <property type="match status" value="1"/>
</dbReference>
<feature type="transmembrane region" description="Helical" evidence="6">
    <location>
        <begin position="29"/>
        <end position="47"/>
    </location>
</feature>
<dbReference type="Pfam" id="PF02954">
    <property type="entry name" value="HTH_8"/>
    <property type="match status" value="1"/>
</dbReference>
<keyword evidence="1" id="KW-0547">Nucleotide-binding</keyword>
<dbReference type="CDD" id="cd06225">
    <property type="entry name" value="HAMP"/>
    <property type="match status" value="1"/>
</dbReference>
<dbReference type="GO" id="GO:0007165">
    <property type="term" value="P:signal transduction"/>
    <property type="evidence" value="ECO:0007669"/>
    <property type="project" value="InterPro"/>
</dbReference>
<keyword evidence="4" id="KW-0804">Transcription</keyword>
<dbReference type="PANTHER" id="PTHR32071">
    <property type="entry name" value="TRANSCRIPTIONAL REGULATORY PROTEIN"/>
    <property type="match status" value="1"/>
</dbReference>
<dbReference type="SUPFAM" id="SSF158472">
    <property type="entry name" value="HAMP domain-like"/>
    <property type="match status" value="1"/>
</dbReference>
<keyword evidence="6" id="KW-0472">Membrane</keyword>
<dbReference type="SMART" id="SM00304">
    <property type="entry name" value="HAMP"/>
    <property type="match status" value="1"/>
</dbReference>
<evidence type="ECO:0000256" key="3">
    <source>
        <dbReference type="ARBA" id="ARBA00023015"/>
    </source>
</evidence>
<dbReference type="SUPFAM" id="SSF46689">
    <property type="entry name" value="Homeodomain-like"/>
    <property type="match status" value="1"/>
</dbReference>
<proteinExistence type="predicted"/>
<comment type="caution">
    <text evidence="9">The sequence shown here is derived from an EMBL/GenBank/DDBJ whole genome shotgun (WGS) entry which is preliminary data.</text>
</comment>
<protein>
    <submittedName>
        <fullName evidence="9">Sigma 54-interacting transcriptional regulator</fullName>
    </submittedName>
</protein>
<evidence type="ECO:0000256" key="2">
    <source>
        <dbReference type="ARBA" id="ARBA00022840"/>
    </source>
</evidence>
<reference evidence="9" key="1">
    <citation type="submission" date="2020-07" db="EMBL/GenBank/DDBJ databases">
        <title>Huge and variable diversity of episymbiotic CPR bacteria and DPANN archaea in groundwater ecosystems.</title>
        <authorList>
            <person name="He C.Y."/>
            <person name="Keren R."/>
            <person name="Whittaker M."/>
            <person name="Farag I.F."/>
            <person name="Doudna J."/>
            <person name="Cate J.H.D."/>
            <person name="Banfield J.F."/>
        </authorList>
    </citation>
    <scope>NUCLEOTIDE SEQUENCE</scope>
    <source>
        <strain evidence="9">NC_groundwater_672_Ag_B-0.1um_62_36</strain>
    </source>
</reference>
<keyword evidence="6" id="KW-1133">Transmembrane helix</keyword>
<feature type="transmembrane region" description="Helical" evidence="6">
    <location>
        <begin position="189"/>
        <end position="207"/>
    </location>
</feature>
<dbReference type="Gene3D" id="6.10.340.10">
    <property type="match status" value="1"/>
</dbReference>
<dbReference type="InterPro" id="IPR003660">
    <property type="entry name" value="HAMP_dom"/>
</dbReference>
<dbReference type="InterPro" id="IPR002078">
    <property type="entry name" value="Sigma_54_int"/>
</dbReference>
<dbReference type="AlphaFoldDB" id="A0A932CL41"/>
<evidence type="ECO:0000313" key="10">
    <source>
        <dbReference type="Proteomes" id="UP000769766"/>
    </source>
</evidence>